<feature type="non-terminal residue" evidence="1">
    <location>
        <position position="80"/>
    </location>
</feature>
<evidence type="ECO:0000313" key="1">
    <source>
        <dbReference type="EMBL" id="CAG8685939.1"/>
    </source>
</evidence>
<accession>A0ACA9P129</accession>
<comment type="caution">
    <text evidence="1">The sequence shown here is derived from an EMBL/GenBank/DDBJ whole genome shotgun (WGS) entry which is preliminary data.</text>
</comment>
<keyword evidence="2" id="KW-1185">Reference proteome</keyword>
<sequence>MVQAMHKRIKAGCEDIIRNAISTCLIQANANYITRNYLKNSRQWALWSRQHSPLLLQITSTNPLELFHSELKAKISVNYG</sequence>
<dbReference type="EMBL" id="CAJVPU010022510">
    <property type="protein sequence ID" value="CAG8685939.1"/>
    <property type="molecule type" value="Genomic_DNA"/>
</dbReference>
<name>A0ACA9P129_9GLOM</name>
<proteinExistence type="predicted"/>
<reference evidence="1" key="1">
    <citation type="submission" date="2021-06" db="EMBL/GenBank/DDBJ databases">
        <authorList>
            <person name="Kallberg Y."/>
            <person name="Tangrot J."/>
            <person name="Rosling A."/>
        </authorList>
    </citation>
    <scope>NUCLEOTIDE SEQUENCE</scope>
    <source>
        <strain evidence="1">IL203A</strain>
    </source>
</reference>
<dbReference type="Proteomes" id="UP000789702">
    <property type="component" value="Unassembled WGS sequence"/>
</dbReference>
<evidence type="ECO:0000313" key="2">
    <source>
        <dbReference type="Proteomes" id="UP000789702"/>
    </source>
</evidence>
<protein>
    <submittedName>
        <fullName evidence="1">16207_t:CDS:1</fullName>
    </submittedName>
</protein>
<gene>
    <name evidence="1" type="ORF">DHETER_LOCUS10911</name>
</gene>
<organism evidence="1 2">
    <name type="scientific">Dentiscutata heterogama</name>
    <dbReference type="NCBI Taxonomy" id="1316150"/>
    <lineage>
        <taxon>Eukaryota</taxon>
        <taxon>Fungi</taxon>
        <taxon>Fungi incertae sedis</taxon>
        <taxon>Mucoromycota</taxon>
        <taxon>Glomeromycotina</taxon>
        <taxon>Glomeromycetes</taxon>
        <taxon>Diversisporales</taxon>
        <taxon>Gigasporaceae</taxon>
        <taxon>Dentiscutata</taxon>
    </lineage>
</organism>